<feature type="compositionally biased region" description="Pro residues" evidence="1">
    <location>
        <begin position="36"/>
        <end position="45"/>
    </location>
</feature>
<proteinExistence type="predicted"/>
<protein>
    <submittedName>
        <fullName evidence="3">Uncharacterized protein</fullName>
    </submittedName>
</protein>
<dbReference type="STRING" id="67344.SAMN05216505_111126"/>
<sequence>MRGALGSYRRAGRVPLSVPLRTPARVPHAYSSHAPYAPPRGPSGTPPVGTRAGGSLVSRAMANSQPPQGNHDPAGSTQMFRAFVDDAPQGQQAAATSGGGPRIGLIVGVVVAVAIVAAVAWLALR</sequence>
<evidence type="ECO:0000313" key="4">
    <source>
        <dbReference type="Proteomes" id="UP000182100"/>
    </source>
</evidence>
<evidence type="ECO:0000256" key="2">
    <source>
        <dbReference type="SAM" id="Phobius"/>
    </source>
</evidence>
<dbReference type="Proteomes" id="UP000182100">
    <property type="component" value="Unassembled WGS sequence"/>
</dbReference>
<name>A0A1G6X9E4_9ACTN</name>
<dbReference type="AlphaFoldDB" id="A0A1G6X9E4"/>
<reference evidence="4" key="1">
    <citation type="submission" date="2016-10" db="EMBL/GenBank/DDBJ databases">
        <authorList>
            <person name="Varghese N."/>
            <person name="Submissions S."/>
        </authorList>
    </citation>
    <scope>NUCLEOTIDE SEQUENCE [LARGE SCALE GENOMIC DNA]</scope>
    <source>
        <strain evidence="4">CGMCC 4.3504</strain>
    </source>
</reference>
<evidence type="ECO:0000256" key="1">
    <source>
        <dbReference type="SAM" id="MobiDB-lite"/>
    </source>
</evidence>
<feature type="region of interest" description="Disordered" evidence="1">
    <location>
        <begin position="29"/>
        <end position="79"/>
    </location>
</feature>
<keyword evidence="4" id="KW-1185">Reference proteome</keyword>
<accession>A0A1G6X9E4</accession>
<keyword evidence="2" id="KW-1133">Transmembrane helix</keyword>
<feature type="transmembrane region" description="Helical" evidence="2">
    <location>
        <begin position="103"/>
        <end position="124"/>
    </location>
</feature>
<evidence type="ECO:0000313" key="3">
    <source>
        <dbReference type="EMBL" id="SDD74711.1"/>
    </source>
</evidence>
<keyword evidence="2" id="KW-0472">Membrane</keyword>
<organism evidence="3 4">
    <name type="scientific">Streptomyces prasinopilosus</name>
    <dbReference type="NCBI Taxonomy" id="67344"/>
    <lineage>
        <taxon>Bacteria</taxon>
        <taxon>Bacillati</taxon>
        <taxon>Actinomycetota</taxon>
        <taxon>Actinomycetes</taxon>
        <taxon>Kitasatosporales</taxon>
        <taxon>Streptomycetaceae</taxon>
        <taxon>Streptomyces</taxon>
    </lineage>
</organism>
<keyword evidence="2" id="KW-0812">Transmembrane</keyword>
<dbReference type="EMBL" id="FMZK01000011">
    <property type="protein sequence ID" value="SDD74711.1"/>
    <property type="molecule type" value="Genomic_DNA"/>
</dbReference>
<gene>
    <name evidence="3" type="ORF">SAMN05216505_111126</name>
</gene>